<name>A0A4Y2P0Q0_ARAVE</name>
<evidence type="ECO:0000313" key="2">
    <source>
        <dbReference type="EMBL" id="GBN44692.1"/>
    </source>
</evidence>
<accession>A0A4Y2P0Q0</accession>
<feature type="region of interest" description="Disordered" evidence="1">
    <location>
        <begin position="24"/>
        <end position="53"/>
    </location>
</feature>
<evidence type="ECO:0000313" key="3">
    <source>
        <dbReference type="Proteomes" id="UP000499080"/>
    </source>
</evidence>
<dbReference type="Proteomes" id="UP000499080">
    <property type="component" value="Unassembled WGS sequence"/>
</dbReference>
<proteinExistence type="predicted"/>
<dbReference type="AlphaFoldDB" id="A0A4Y2P0Q0"/>
<protein>
    <submittedName>
        <fullName evidence="2">Uncharacterized protein</fullName>
    </submittedName>
</protein>
<dbReference type="EMBL" id="BGPR01212306">
    <property type="protein sequence ID" value="GBN44692.1"/>
    <property type="molecule type" value="Genomic_DNA"/>
</dbReference>
<gene>
    <name evidence="2" type="ORF">AVEN_63612_1</name>
</gene>
<sequence length="107" mass="11901">MYLVILNRAQITRTTPALALPLQTSVPHQKHPRPSLCTLGPTGGSVDEGTTPARGRLSRYVSKDPIHNRSSVESGIQLGTLQLRGQQLIIRPLRPHFQFEELHLSFV</sequence>
<reference evidence="2 3" key="1">
    <citation type="journal article" date="2019" name="Sci. Rep.">
        <title>Orb-weaving spider Araneus ventricosus genome elucidates the spidroin gene catalogue.</title>
        <authorList>
            <person name="Kono N."/>
            <person name="Nakamura H."/>
            <person name="Ohtoshi R."/>
            <person name="Moran D.A.P."/>
            <person name="Shinohara A."/>
            <person name="Yoshida Y."/>
            <person name="Fujiwara M."/>
            <person name="Mori M."/>
            <person name="Tomita M."/>
            <person name="Arakawa K."/>
        </authorList>
    </citation>
    <scope>NUCLEOTIDE SEQUENCE [LARGE SCALE GENOMIC DNA]</scope>
</reference>
<organism evidence="2 3">
    <name type="scientific">Araneus ventricosus</name>
    <name type="common">Orbweaver spider</name>
    <name type="synonym">Epeira ventricosa</name>
    <dbReference type="NCBI Taxonomy" id="182803"/>
    <lineage>
        <taxon>Eukaryota</taxon>
        <taxon>Metazoa</taxon>
        <taxon>Ecdysozoa</taxon>
        <taxon>Arthropoda</taxon>
        <taxon>Chelicerata</taxon>
        <taxon>Arachnida</taxon>
        <taxon>Araneae</taxon>
        <taxon>Araneomorphae</taxon>
        <taxon>Entelegynae</taxon>
        <taxon>Araneoidea</taxon>
        <taxon>Araneidae</taxon>
        <taxon>Araneus</taxon>
    </lineage>
</organism>
<comment type="caution">
    <text evidence="2">The sequence shown here is derived from an EMBL/GenBank/DDBJ whole genome shotgun (WGS) entry which is preliminary data.</text>
</comment>
<keyword evidence="3" id="KW-1185">Reference proteome</keyword>
<evidence type="ECO:0000256" key="1">
    <source>
        <dbReference type="SAM" id="MobiDB-lite"/>
    </source>
</evidence>